<reference evidence="2 3" key="1">
    <citation type="submission" date="2019-02" db="EMBL/GenBank/DDBJ databases">
        <authorList>
            <person name="Manzano-Marin A."/>
            <person name="Manzano-Marin A."/>
        </authorList>
    </citation>
    <scope>NUCLEOTIDE SEQUENCE [LARGE SCALE GENOMIC DNA]</scope>
    <source>
        <strain evidence="2 3">ErCipseudotsugae</strain>
    </source>
</reference>
<evidence type="ECO:0000256" key="1">
    <source>
        <dbReference type="SAM" id="Phobius"/>
    </source>
</evidence>
<dbReference type="PANTHER" id="PTHR35867">
    <property type="entry name" value="PROTEIN RSEC"/>
    <property type="match status" value="1"/>
</dbReference>
<dbReference type="Pfam" id="PF04246">
    <property type="entry name" value="RseC_MucC"/>
    <property type="match status" value="1"/>
</dbReference>
<dbReference type="AlphaFoldDB" id="A0A451DIK2"/>
<keyword evidence="1" id="KW-0812">Transmembrane</keyword>
<dbReference type="Proteomes" id="UP000294343">
    <property type="component" value="Chromosome"/>
</dbReference>
<sequence length="140" mass="15875">MIKTLATVASCQNNILTLHIQKNIMCKNCSLYLNLLEPILRSNNTGNIYKIKIFDTQEFLQNQQVELSINKNIILIIAFFIYITPLLGLFTTGGIFQMIFCNDKVTVPAALLGGIISMLIIKKISKILTRLELFQLKILK</sequence>
<keyword evidence="1" id="KW-1133">Transmembrane helix</keyword>
<feature type="transmembrane region" description="Helical" evidence="1">
    <location>
        <begin position="105"/>
        <end position="121"/>
    </location>
</feature>
<gene>
    <name evidence="2" type="primary">rseC</name>
    <name evidence="2" type="ORF">ERCIPSPA2889_615</name>
</gene>
<accession>A0A451DIK2</accession>
<organism evidence="2 3">
    <name type="scientific">Candidatus Erwinia haradaeae</name>
    <dbReference type="NCBI Taxonomy" id="1922217"/>
    <lineage>
        <taxon>Bacteria</taxon>
        <taxon>Pseudomonadati</taxon>
        <taxon>Pseudomonadota</taxon>
        <taxon>Gammaproteobacteria</taxon>
        <taxon>Enterobacterales</taxon>
        <taxon>Erwiniaceae</taxon>
        <taxon>Erwinia</taxon>
    </lineage>
</organism>
<name>A0A451DIK2_9GAMM</name>
<dbReference type="InterPro" id="IPR007359">
    <property type="entry name" value="SigmaE_reg_RseC_MucC"/>
</dbReference>
<proteinExistence type="predicted"/>
<dbReference type="RefSeq" id="WP_157989360.1">
    <property type="nucleotide sequence ID" value="NZ_LR217730.1"/>
</dbReference>
<protein>
    <submittedName>
        <fullName evidence="2">Protein RseC, partial</fullName>
    </submittedName>
</protein>
<dbReference type="EMBL" id="LR217730">
    <property type="protein sequence ID" value="VFP86502.1"/>
    <property type="molecule type" value="Genomic_DNA"/>
</dbReference>
<evidence type="ECO:0000313" key="2">
    <source>
        <dbReference type="EMBL" id="VFP86502.1"/>
    </source>
</evidence>
<evidence type="ECO:0000313" key="3">
    <source>
        <dbReference type="Proteomes" id="UP000294343"/>
    </source>
</evidence>
<dbReference type="OrthoDB" id="9795854at2"/>
<dbReference type="PANTHER" id="PTHR35867:SF1">
    <property type="entry name" value="PROTEIN RSEC"/>
    <property type="match status" value="1"/>
</dbReference>
<keyword evidence="1" id="KW-0472">Membrane</keyword>
<feature type="transmembrane region" description="Helical" evidence="1">
    <location>
        <begin position="73"/>
        <end position="99"/>
    </location>
</feature>